<evidence type="ECO:0000313" key="3">
    <source>
        <dbReference type="Proteomes" id="UP000050525"/>
    </source>
</evidence>
<reference evidence="2 3" key="1">
    <citation type="journal article" date="2012" name="Genome Biol.">
        <title>Sequencing three crocodilian genomes to illuminate the evolution of archosaurs and amniotes.</title>
        <authorList>
            <person name="St John J.A."/>
            <person name="Braun E.L."/>
            <person name="Isberg S.R."/>
            <person name="Miles L.G."/>
            <person name="Chong A.Y."/>
            <person name="Gongora J."/>
            <person name="Dalzell P."/>
            <person name="Moran C."/>
            <person name="Bed'hom B."/>
            <person name="Abzhanov A."/>
            <person name="Burgess S.C."/>
            <person name="Cooksey A.M."/>
            <person name="Castoe T.A."/>
            <person name="Crawford N.G."/>
            <person name="Densmore L.D."/>
            <person name="Drew J.C."/>
            <person name="Edwards S.V."/>
            <person name="Faircloth B.C."/>
            <person name="Fujita M.K."/>
            <person name="Greenwold M.J."/>
            <person name="Hoffmann F.G."/>
            <person name="Howard J.M."/>
            <person name="Iguchi T."/>
            <person name="Janes D.E."/>
            <person name="Khan S.Y."/>
            <person name="Kohno S."/>
            <person name="de Koning A.J."/>
            <person name="Lance S.L."/>
            <person name="McCarthy F.M."/>
            <person name="McCormack J.E."/>
            <person name="Merchant M.E."/>
            <person name="Peterson D.G."/>
            <person name="Pollock D.D."/>
            <person name="Pourmand N."/>
            <person name="Raney B.J."/>
            <person name="Roessler K.A."/>
            <person name="Sanford J.R."/>
            <person name="Sawyer R.H."/>
            <person name="Schmidt C.J."/>
            <person name="Triplett E.W."/>
            <person name="Tuberville T.D."/>
            <person name="Venegas-Anaya M."/>
            <person name="Howard J.T."/>
            <person name="Jarvis E.D."/>
            <person name="Guillette L.J.Jr."/>
            <person name="Glenn T.C."/>
            <person name="Green R.E."/>
            <person name="Ray D.A."/>
        </authorList>
    </citation>
    <scope>NUCLEOTIDE SEQUENCE [LARGE SCALE GENOMIC DNA]</scope>
    <source>
        <strain evidence="2">KSC_2009_1</strain>
    </source>
</reference>
<dbReference type="EMBL" id="AKHW03007037">
    <property type="protein sequence ID" value="KYO17226.1"/>
    <property type="molecule type" value="Genomic_DNA"/>
</dbReference>
<evidence type="ECO:0000313" key="2">
    <source>
        <dbReference type="EMBL" id="KYO17226.1"/>
    </source>
</evidence>
<proteinExistence type="predicted"/>
<dbReference type="AlphaFoldDB" id="A0A151LY95"/>
<evidence type="ECO:0000256" key="1">
    <source>
        <dbReference type="SAM" id="MobiDB-lite"/>
    </source>
</evidence>
<protein>
    <submittedName>
        <fullName evidence="2">Uncharacterized protein</fullName>
    </submittedName>
</protein>
<comment type="caution">
    <text evidence="2">The sequence shown here is derived from an EMBL/GenBank/DDBJ whole genome shotgun (WGS) entry which is preliminary data.</text>
</comment>
<organism evidence="2 3">
    <name type="scientific">Alligator mississippiensis</name>
    <name type="common">American alligator</name>
    <dbReference type="NCBI Taxonomy" id="8496"/>
    <lineage>
        <taxon>Eukaryota</taxon>
        <taxon>Metazoa</taxon>
        <taxon>Chordata</taxon>
        <taxon>Craniata</taxon>
        <taxon>Vertebrata</taxon>
        <taxon>Euteleostomi</taxon>
        <taxon>Archelosauria</taxon>
        <taxon>Archosauria</taxon>
        <taxon>Crocodylia</taxon>
        <taxon>Alligatoridae</taxon>
        <taxon>Alligatorinae</taxon>
        <taxon>Alligator</taxon>
    </lineage>
</organism>
<dbReference type="Proteomes" id="UP000050525">
    <property type="component" value="Unassembled WGS sequence"/>
</dbReference>
<name>A0A151LY95_ALLMI</name>
<keyword evidence="3" id="KW-1185">Reference proteome</keyword>
<sequence>MVLVQMDGIPKTARRYVLCQEGKGSQLLTRLAKGKVGHQYGADSSVTEGNQAETLLQDRLCAYADGITYAELNHEGKWSQDSDRNEWGRSLEEKA</sequence>
<gene>
    <name evidence="2" type="ORF">Y1Q_0011007</name>
</gene>
<feature type="region of interest" description="Disordered" evidence="1">
    <location>
        <begin position="74"/>
        <end position="95"/>
    </location>
</feature>
<accession>A0A151LY95</accession>